<dbReference type="InterPro" id="IPR019319">
    <property type="entry name" value="Plg-R(KT)"/>
</dbReference>
<dbReference type="EMBL" id="GU186848">
    <property type="protein sequence ID" value="ADQ43240.1"/>
    <property type="molecule type" value="mRNA"/>
</dbReference>
<dbReference type="GO" id="GO:0005886">
    <property type="term" value="C:plasma membrane"/>
    <property type="evidence" value="ECO:0007669"/>
    <property type="project" value="InterPro"/>
</dbReference>
<dbReference type="PANTHER" id="PTHR13411">
    <property type="entry name" value="PLASMINOGEN RECEPTOR (KT)"/>
    <property type="match status" value="1"/>
</dbReference>
<name>G8Z4Z0_HALDI</name>
<evidence type="ECO:0000313" key="2">
    <source>
        <dbReference type="EMBL" id="ADQ43240.1"/>
    </source>
</evidence>
<keyword evidence="1" id="KW-0812">Transmembrane</keyword>
<keyword evidence="1" id="KW-1133">Transmembrane helix</keyword>
<proteinExistence type="evidence at transcript level"/>
<reference evidence="2" key="1">
    <citation type="submission" date="2009-11" db="EMBL/GenBank/DDBJ databases">
        <title>Molecular cloning and characterization of hematopoietic stem/progenitor cells protein (C9orf46 protein) from disk abalone Haliotis discus discus.</title>
        <authorList>
            <person name="De Zoysa M."/>
            <person name="Lee J."/>
        </authorList>
    </citation>
    <scope>NUCLEOTIDE SEQUENCE</scope>
</reference>
<accession>G8Z4Z0</accession>
<evidence type="ECO:0000256" key="1">
    <source>
        <dbReference type="SAM" id="Phobius"/>
    </source>
</evidence>
<keyword evidence="1" id="KW-0472">Membrane</keyword>
<sequence length="147" mass="16930">MGILLGKTMDENLKKQQEFMLKTSVIQMERQIQMQNQMRERMMAMQIARARDIFVWFGSFYTLASLGMIAGFSKQRKPTVLIPALPLTFLLAYQYDMAYGNKMERMRGEADRIMDTEGIMLSLPHGLPTYSSIEAARLDQCDKESLS</sequence>
<dbReference type="Pfam" id="PF10166">
    <property type="entry name" value="DUF2368"/>
    <property type="match status" value="1"/>
</dbReference>
<dbReference type="AlphaFoldDB" id="G8Z4Z0"/>
<feature type="transmembrane region" description="Helical" evidence="1">
    <location>
        <begin position="53"/>
        <end position="73"/>
    </location>
</feature>
<protein>
    <submittedName>
        <fullName evidence="2">Stem/progenitor cells protein</fullName>
    </submittedName>
</protein>
<organism evidence="2">
    <name type="scientific">Haliotis discus discus</name>
    <name type="common">disc abalone</name>
    <dbReference type="NCBI Taxonomy" id="91233"/>
    <lineage>
        <taxon>Eukaryota</taxon>
        <taxon>Metazoa</taxon>
        <taxon>Spiralia</taxon>
        <taxon>Lophotrochozoa</taxon>
        <taxon>Mollusca</taxon>
        <taxon>Gastropoda</taxon>
        <taxon>Vetigastropoda</taxon>
        <taxon>Lepetellida</taxon>
        <taxon>Haliotoidea</taxon>
        <taxon>Haliotidae</taxon>
        <taxon>Haliotis</taxon>
    </lineage>
</organism>
<dbReference type="PANTHER" id="PTHR13411:SF6">
    <property type="entry name" value="PLASMINOGEN RECEPTOR (KT)"/>
    <property type="match status" value="1"/>
</dbReference>